<keyword evidence="3" id="KW-0067">ATP-binding</keyword>
<evidence type="ECO:0000256" key="3">
    <source>
        <dbReference type="ARBA" id="ARBA00022840"/>
    </source>
</evidence>
<evidence type="ECO:0000259" key="4">
    <source>
        <dbReference type="PROSITE" id="PS50893"/>
    </source>
</evidence>
<dbReference type="Gene3D" id="3.40.50.300">
    <property type="entry name" value="P-loop containing nucleotide triphosphate hydrolases"/>
    <property type="match status" value="2"/>
</dbReference>
<evidence type="ECO:0000313" key="5">
    <source>
        <dbReference type="EMBL" id="ADB48849.1"/>
    </source>
</evidence>
<evidence type="ECO:0000256" key="2">
    <source>
        <dbReference type="ARBA" id="ARBA00022741"/>
    </source>
</evidence>
<keyword evidence="2" id="KW-0547">Nucleotide-binding</keyword>
<proteinExistence type="predicted"/>
<dbReference type="GO" id="GO:0005524">
    <property type="term" value="F:ATP binding"/>
    <property type="evidence" value="ECO:0007669"/>
    <property type="project" value="UniProtKB-KW"/>
</dbReference>
<dbReference type="HOGENOM" id="CLU_000604_36_0_11"/>
<dbReference type="KEGG" id="cwo:Cwoe_0413"/>
<dbReference type="InterPro" id="IPR003593">
    <property type="entry name" value="AAA+_ATPase"/>
</dbReference>
<protein>
    <submittedName>
        <fullName evidence="5">ABC transporter related protein</fullName>
    </submittedName>
</protein>
<dbReference type="Pfam" id="PF00005">
    <property type="entry name" value="ABC_tran"/>
    <property type="match status" value="1"/>
</dbReference>
<feature type="domain" description="ABC transporter" evidence="4">
    <location>
        <begin position="271"/>
        <end position="487"/>
    </location>
</feature>
<dbReference type="PANTHER" id="PTHR19211">
    <property type="entry name" value="ATP-BINDING TRANSPORT PROTEIN-RELATED"/>
    <property type="match status" value="1"/>
</dbReference>
<reference evidence="5 6" key="1">
    <citation type="journal article" date="2010" name="Stand. Genomic Sci.">
        <title>Complete genome sequence of Conexibacter woesei type strain (ID131577).</title>
        <authorList>
            <person name="Pukall R."/>
            <person name="Lapidus A."/>
            <person name="Glavina Del Rio T."/>
            <person name="Copeland A."/>
            <person name="Tice H."/>
            <person name="Cheng J.-F."/>
            <person name="Lucas S."/>
            <person name="Chen F."/>
            <person name="Nolan M."/>
            <person name="Bruce D."/>
            <person name="Goodwin L."/>
            <person name="Pitluck S."/>
            <person name="Mavromatis K."/>
            <person name="Ivanova N."/>
            <person name="Ovchinnikova G."/>
            <person name="Pati A."/>
            <person name="Chen A."/>
            <person name="Palaniappan K."/>
            <person name="Land M."/>
            <person name="Hauser L."/>
            <person name="Chang Y.-J."/>
            <person name="Jeffries C.D."/>
            <person name="Chain P."/>
            <person name="Meincke L."/>
            <person name="Sims D."/>
            <person name="Brettin T."/>
            <person name="Detter J.C."/>
            <person name="Rohde M."/>
            <person name="Goeker M."/>
            <person name="Bristow J."/>
            <person name="Eisen J.A."/>
            <person name="Markowitz V."/>
            <person name="Kyrpides N.C."/>
            <person name="Klenk H.-P."/>
            <person name="Hugenholtz P."/>
        </authorList>
    </citation>
    <scope>NUCLEOTIDE SEQUENCE [LARGE SCALE GENOMIC DNA]</scope>
    <source>
        <strain evidence="6">DSM 14684 / CIP 108061 / JCM 11494 / NBRC 100937 / ID131577</strain>
    </source>
</reference>
<dbReference type="STRING" id="469383.Cwoe_0413"/>
<keyword evidence="1" id="KW-0677">Repeat</keyword>
<gene>
    <name evidence="5" type="ordered locus">Cwoe_0413</name>
</gene>
<keyword evidence="6" id="KW-1185">Reference proteome</keyword>
<evidence type="ECO:0000256" key="1">
    <source>
        <dbReference type="ARBA" id="ARBA00022737"/>
    </source>
</evidence>
<dbReference type="InterPro" id="IPR003439">
    <property type="entry name" value="ABC_transporter-like_ATP-bd"/>
</dbReference>
<dbReference type="AlphaFoldDB" id="D3F778"/>
<name>D3F778_CONWI</name>
<dbReference type="InterPro" id="IPR050611">
    <property type="entry name" value="ABCF"/>
</dbReference>
<dbReference type="SMART" id="SM00382">
    <property type="entry name" value="AAA"/>
    <property type="match status" value="2"/>
</dbReference>
<dbReference type="InterPro" id="IPR027417">
    <property type="entry name" value="P-loop_NTPase"/>
</dbReference>
<dbReference type="eggNOG" id="COG0488">
    <property type="taxonomic scope" value="Bacteria"/>
</dbReference>
<dbReference type="PANTHER" id="PTHR19211:SF69">
    <property type="entry name" value="ATP-BINDING PROTEIN UUP"/>
    <property type="match status" value="1"/>
</dbReference>
<dbReference type="CDD" id="cd03221">
    <property type="entry name" value="ABCF_EF-3"/>
    <property type="match status" value="1"/>
</dbReference>
<dbReference type="PROSITE" id="PS50893">
    <property type="entry name" value="ABC_TRANSPORTER_2"/>
    <property type="match status" value="1"/>
</dbReference>
<dbReference type="SUPFAM" id="SSF52540">
    <property type="entry name" value="P-loop containing nucleoside triphosphate hydrolases"/>
    <property type="match status" value="2"/>
</dbReference>
<dbReference type="Proteomes" id="UP000008229">
    <property type="component" value="Chromosome"/>
</dbReference>
<reference evidence="6" key="2">
    <citation type="submission" date="2010-01" db="EMBL/GenBank/DDBJ databases">
        <title>The complete genome of Conexibacter woesei DSM 14684.</title>
        <authorList>
            <consortium name="US DOE Joint Genome Institute (JGI-PGF)"/>
            <person name="Lucas S."/>
            <person name="Copeland A."/>
            <person name="Lapidus A."/>
            <person name="Glavina del Rio T."/>
            <person name="Dalin E."/>
            <person name="Tice H."/>
            <person name="Bruce D."/>
            <person name="Goodwin L."/>
            <person name="Pitluck S."/>
            <person name="Kyrpides N."/>
            <person name="Mavromatis K."/>
            <person name="Ivanova N."/>
            <person name="Mikhailova N."/>
            <person name="Chertkov O."/>
            <person name="Brettin T."/>
            <person name="Detter J.C."/>
            <person name="Han C."/>
            <person name="Larimer F."/>
            <person name="Land M."/>
            <person name="Hauser L."/>
            <person name="Markowitz V."/>
            <person name="Cheng J.-F."/>
            <person name="Hugenholtz P."/>
            <person name="Woyke T."/>
            <person name="Wu D."/>
            <person name="Pukall R."/>
            <person name="Steenblock K."/>
            <person name="Schneider S."/>
            <person name="Klenk H.-P."/>
            <person name="Eisen J.A."/>
        </authorList>
    </citation>
    <scope>NUCLEOTIDE SEQUENCE [LARGE SCALE GENOMIC DNA]</scope>
    <source>
        <strain evidence="6">DSM 14684 / CIP 108061 / JCM 11494 / NBRC 100937 / ID131577</strain>
    </source>
</reference>
<accession>D3F778</accession>
<sequence length="488" mass="52734">MLEADEGDARTDGQIAYMAQDVGLGDDEQTVRELLLSVAPPALAATGARMTAAELETTDPDPDRATAAGMAFAEAIDAWSAGGGYQLEGAWDAACRRVLGLGLSEVAERTAASLSGGERKGLVLDLLLAGDAPVVLLDEPDNFLDLPAKHRLEDAIRASRKTVLFVSHDRELLARASDMVVTLEGSGAWVHGRSYADYPQAREDRNARLGDALKRWHEEERRLFRYFKDLKVKARVSEVMAARARAAETRWERFVAAGPPPPPVHDHAIRVRLNGADSARRVLDLRAVEIPDLTAPITDEIHAGERIGLIGPNGSGKTHLLRLLAADPIPHRGELVVGPRVVTGVFTQTNVRPELADGTLLDVVMRRLPEQARAMAALARYGLVEAHDRTHATLSGGQKARLEILCLELEGCNLLLLDEPTDNLDVDSCEALEGALEGFEGAIVAVSHDRAFLRRLDRFLLLAHDGSVRPYPDPGRAIDALAAGVGAR</sequence>
<dbReference type="EMBL" id="CP001854">
    <property type="protein sequence ID" value="ADB48849.1"/>
    <property type="molecule type" value="Genomic_DNA"/>
</dbReference>
<organism evidence="5 6">
    <name type="scientific">Conexibacter woesei (strain DSM 14684 / CCUG 47730 / CIP 108061 / JCM 11494 / NBRC 100937 / ID131577)</name>
    <dbReference type="NCBI Taxonomy" id="469383"/>
    <lineage>
        <taxon>Bacteria</taxon>
        <taxon>Bacillati</taxon>
        <taxon>Actinomycetota</taxon>
        <taxon>Thermoleophilia</taxon>
        <taxon>Solirubrobacterales</taxon>
        <taxon>Conexibacteraceae</taxon>
        <taxon>Conexibacter</taxon>
    </lineage>
</organism>
<dbReference type="GO" id="GO:0016887">
    <property type="term" value="F:ATP hydrolysis activity"/>
    <property type="evidence" value="ECO:0007669"/>
    <property type="project" value="InterPro"/>
</dbReference>
<evidence type="ECO:0000313" key="6">
    <source>
        <dbReference type="Proteomes" id="UP000008229"/>
    </source>
</evidence>